<accession>A0A4P9WFF3</accession>
<dbReference type="Proteomes" id="UP000269721">
    <property type="component" value="Unassembled WGS sequence"/>
</dbReference>
<dbReference type="AlphaFoldDB" id="A0A4P9WFF3"/>
<sequence length="276" mass="30338">MPFARFERAAVIWKTRMGRRGEGRGWRRPSVKNQQIAQHNLLGSPPIAIGQDKREVFCELHAFGPGRVRTNVAVREGRGGTTESRSLLGGLQAARFATPSPTAKARKIPDGATAAGGNYESLKAAHSAETALERGVARDRKQRPVLAKESQSHYMRRARAPLANTPPRTDDRRLIRYKWVSIASAVDFSNVRPSSSLPERSSGKYQIMISGAFFEGAGAMATWADASMHLSIRRAEPADARGINALIKSEAAGKEEQMEKMLKRRFGDPCNVAELM</sequence>
<dbReference type="OrthoDB" id="2158238at2759"/>
<name>A0A4P9WFF3_9FUNG</name>
<protein>
    <submittedName>
        <fullName evidence="1">Uncharacterized protein</fullName>
    </submittedName>
</protein>
<reference evidence="2" key="1">
    <citation type="journal article" date="2018" name="Nat. Microbiol.">
        <title>Leveraging single-cell genomics to expand the fungal tree of life.</title>
        <authorList>
            <person name="Ahrendt S.R."/>
            <person name="Quandt C.A."/>
            <person name="Ciobanu D."/>
            <person name="Clum A."/>
            <person name="Salamov A."/>
            <person name="Andreopoulos B."/>
            <person name="Cheng J.F."/>
            <person name="Woyke T."/>
            <person name="Pelin A."/>
            <person name="Henrissat B."/>
            <person name="Reynolds N.K."/>
            <person name="Benny G.L."/>
            <person name="Smith M.E."/>
            <person name="James T.Y."/>
            <person name="Grigoriev I.V."/>
        </authorList>
    </citation>
    <scope>NUCLEOTIDE SEQUENCE [LARGE SCALE GENOMIC DNA]</scope>
</reference>
<gene>
    <name evidence="1" type="ORF">BDK51DRAFT_43956</name>
</gene>
<dbReference type="EMBL" id="KZ995048">
    <property type="protein sequence ID" value="RKO91479.1"/>
    <property type="molecule type" value="Genomic_DNA"/>
</dbReference>
<organism evidence="1 2">
    <name type="scientific">Blyttiomyces helicus</name>
    <dbReference type="NCBI Taxonomy" id="388810"/>
    <lineage>
        <taxon>Eukaryota</taxon>
        <taxon>Fungi</taxon>
        <taxon>Fungi incertae sedis</taxon>
        <taxon>Chytridiomycota</taxon>
        <taxon>Chytridiomycota incertae sedis</taxon>
        <taxon>Chytridiomycetes</taxon>
        <taxon>Chytridiomycetes incertae sedis</taxon>
        <taxon>Blyttiomyces</taxon>
    </lineage>
</organism>
<keyword evidence="2" id="KW-1185">Reference proteome</keyword>
<proteinExistence type="predicted"/>
<evidence type="ECO:0000313" key="1">
    <source>
        <dbReference type="EMBL" id="RKO91479.1"/>
    </source>
</evidence>
<evidence type="ECO:0000313" key="2">
    <source>
        <dbReference type="Proteomes" id="UP000269721"/>
    </source>
</evidence>